<evidence type="ECO:0000256" key="2">
    <source>
        <dbReference type="ARBA" id="ARBA00023125"/>
    </source>
</evidence>
<dbReference type="InterPro" id="IPR019888">
    <property type="entry name" value="Tscrpt_reg_AsnC-like"/>
</dbReference>
<reference evidence="5" key="1">
    <citation type="submission" date="2024-02" db="EMBL/GenBank/DDBJ databases">
        <title>Genome sequences of strain Gemmobacter sp. JM10B15.</title>
        <authorList>
            <person name="Zhang M."/>
        </authorList>
    </citation>
    <scope>NUCLEOTIDE SEQUENCE</scope>
    <source>
        <strain evidence="5">JM10B15</strain>
    </source>
</reference>
<dbReference type="InterPro" id="IPR036388">
    <property type="entry name" value="WH-like_DNA-bd_sf"/>
</dbReference>
<evidence type="ECO:0000313" key="6">
    <source>
        <dbReference type="Proteomes" id="UP001431963"/>
    </source>
</evidence>
<dbReference type="EMBL" id="JBALHR010000003">
    <property type="protein sequence ID" value="MEH7827864.1"/>
    <property type="molecule type" value="Genomic_DNA"/>
</dbReference>
<dbReference type="Pfam" id="PF13412">
    <property type="entry name" value="HTH_24"/>
    <property type="match status" value="1"/>
</dbReference>
<dbReference type="InterPro" id="IPR019885">
    <property type="entry name" value="Tscrpt_reg_HTH_AsnC-type_CS"/>
</dbReference>
<dbReference type="RefSeq" id="WP_335421247.1">
    <property type="nucleotide sequence ID" value="NZ_JBALHR010000003.1"/>
</dbReference>
<keyword evidence="3" id="KW-0804">Transcription</keyword>
<evidence type="ECO:0000313" key="5">
    <source>
        <dbReference type="EMBL" id="MEH7827864.1"/>
    </source>
</evidence>
<dbReference type="Gene3D" id="1.10.10.10">
    <property type="entry name" value="Winged helix-like DNA-binding domain superfamily/Winged helix DNA-binding domain"/>
    <property type="match status" value="1"/>
</dbReference>
<dbReference type="SUPFAM" id="SSF46785">
    <property type="entry name" value="Winged helix' DNA-binding domain"/>
    <property type="match status" value="1"/>
</dbReference>
<dbReference type="PROSITE" id="PS50956">
    <property type="entry name" value="HTH_ASNC_2"/>
    <property type="match status" value="1"/>
</dbReference>
<keyword evidence="6" id="KW-1185">Reference proteome</keyword>
<dbReference type="PANTHER" id="PTHR30154:SF34">
    <property type="entry name" value="TRANSCRIPTIONAL REGULATOR AZLB"/>
    <property type="match status" value="1"/>
</dbReference>
<dbReference type="PROSITE" id="PS00519">
    <property type="entry name" value="HTH_ASNC_1"/>
    <property type="match status" value="1"/>
</dbReference>
<dbReference type="Proteomes" id="UP001431963">
    <property type="component" value="Unassembled WGS sequence"/>
</dbReference>
<dbReference type="InterPro" id="IPR000485">
    <property type="entry name" value="AsnC-type_HTH_dom"/>
</dbReference>
<dbReference type="PRINTS" id="PR00033">
    <property type="entry name" value="HTHASNC"/>
</dbReference>
<dbReference type="InterPro" id="IPR036390">
    <property type="entry name" value="WH_DNA-bd_sf"/>
</dbReference>
<name>A0ABU8BT41_9RHOB</name>
<sequence length="150" mass="17124">MDDFDRRILRVIQTEPDLTIRDIADRIGLSHSPCWKRIQALQARGILRGKRWQLDREALGLDVRAWCIVKLKTHSQQGLEQFERAARALPEVMTLAILAGNDDYLLEIVAPNLRSFESLIKDSILRLPGVDQVSSRIALRELKSDAPFPL</sequence>
<organism evidence="5 6">
    <name type="scientific">Gemmobacter denitrificans</name>
    <dbReference type="NCBI Taxonomy" id="3123040"/>
    <lineage>
        <taxon>Bacteria</taxon>
        <taxon>Pseudomonadati</taxon>
        <taxon>Pseudomonadota</taxon>
        <taxon>Alphaproteobacteria</taxon>
        <taxon>Rhodobacterales</taxon>
        <taxon>Paracoccaceae</taxon>
        <taxon>Gemmobacter</taxon>
    </lineage>
</organism>
<evidence type="ECO:0000259" key="4">
    <source>
        <dbReference type="PROSITE" id="PS50956"/>
    </source>
</evidence>
<feature type="domain" description="HTH asnC-type" evidence="4">
    <location>
        <begin position="1"/>
        <end position="62"/>
    </location>
</feature>
<dbReference type="InterPro" id="IPR011008">
    <property type="entry name" value="Dimeric_a/b-barrel"/>
</dbReference>
<evidence type="ECO:0000256" key="1">
    <source>
        <dbReference type="ARBA" id="ARBA00023015"/>
    </source>
</evidence>
<evidence type="ECO:0000256" key="3">
    <source>
        <dbReference type="ARBA" id="ARBA00023163"/>
    </source>
</evidence>
<dbReference type="SUPFAM" id="SSF54909">
    <property type="entry name" value="Dimeric alpha+beta barrel"/>
    <property type="match status" value="1"/>
</dbReference>
<keyword evidence="2" id="KW-0238">DNA-binding</keyword>
<dbReference type="SMART" id="SM00344">
    <property type="entry name" value="HTH_ASNC"/>
    <property type="match status" value="1"/>
</dbReference>
<dbReference type="Gene3D" id="3.30.70.920">
    <property type="match status" value="1"/>
</dbReference>
<dbReference type="PANTHER" id="PTHR30154">
    <property type="entry name" value="LEUCINE-RESPONSIVE REGULATORY PROTEIN"/>
    <property type="match status" value="1"/>
</dbReference>
<proteinExistence type="predicted"/>
<dbReference type="Pfam" id="PF01037">
    <property type="entry name" value="AsnC_trans_reg"/>
    <property type="match status" value="1"/>
</dbReference>
<keyword evidence="1" id="KW-0805">Transcription regulation</keyword>
<dbReference type="InterPro" id="IPR019887">
    <property type="entry name" value="Tscrpt_reg_AsnC/Lrp_C"/>
</dbReference>
<accession>A0ABU8BT41</accession>
<gene>
    <name evidence="5" type="ORF">V6590_06870</name>
</gene>
<comment type="caution">
    <text evidence="5">The sequence shown here is derived from an EMBL/GenBank/DDBJ whole genome shotgun (WGS) entry which is preliminary data.</text>
</comment>
<protein>
    <submittedName>
        <fullName evidence="5">Lrp/AsnC family transcriptional regulator</fullName>
    </submittedName>
</protein>